<keyword evidence="1" id="KW-1133">Transmembrane helix</keyword>
<sequence>MPKLFAILIPIGTILITTVVVTLLNSKESDEDKKTKYFPVILFIGALILGIILFLINKF</sequence>
<evidence type="ECO:0000313" key="2">
    <source>
        <dbReference type="EMBL" id="TYB31571.1"/>
    </source>
</evidence>
<keyword evidence="1" id="KW-0472">Membrane</keyword>
<organism evidence="2 3">
    <name type="scientific">Candidatus Mcinerneyibacterium aminivorans</name>
    <dbReference type="NCBI Taxonomy" id="2703815"/>
    <lineage>
        <taxon>Bacteria</taxon>
        <taxon>Candidatus Macinerneyibacteriota</taxon>
        <taxon>Candidatus Mcinerneyibacteria</taxon>
        <taxon>Candidatus Mcinerneyibacteriales</taxon>
        <taxon>Candidatus Mcinerneyibacteriaceae</taxon>
        <taxon>Candidatus Mcinerneyibacterium</taxon>
    </lineage>
</organism>
<name>A0A5D0MJ74_9BACT</name>
<dbReference type="Proteomes" id="UP000324143">
    <property type="component" value="Unassembled WGS sequence"/>
</dbReference>
<dbReference type="EMBL" id="VSIX01000032">
    <property type="protein sequence ID" value="TYB31571.1"/>
    <property type="molecule type" value="Genomic_DNA"/>
</dbReference>
<protein>
    <submittedName>
        <fullName evidence="2">Uncharacterized protein</fullName>
    </submittedName>
</protein>
<keyword evidence="3" id="KW-1185">Reference proteome</keyword>
<dbReference type="AlphaFoldDB" id="A0A5D0MJ74"/>
<keyword evidence="1" id="KW-0812">Transmembrane</keyword>
<accession>A0A5D0MJ74</accession>
<reference evidence="2" key="1">
    <citation type="submission" date="2019-08" db="EMBL/GenBank/DDBJ databases">
        <title>Genomic characterization of a novel candidate phylum (ARYD3) from a high temperature, high salinity tertiary oil reservoir in north central Oklahoma, USA.</title>
        <authorList>
            <person name="Youssef N.H."/>
            <person name="Yadav A."/>
            <person name="Elshahed M.S."/>
        </authorList>
    </citation>
    <scope>NUCLEOTIDE SEQUENCE [LARGE SCALE GENOMIC DNA]</scope>
    <source>
        <strain evidence="2">ARYD3</strain>
    </source>
</reference>
<evidence type="ECO:0000313" key="3">
    <source>
        <dbReference type="Proteomes" id="UP000324143"/>
    </source>
</evidence>
<proteinExistence type="predicted"/>
<comment type="caution">
    <text evidence="2">The sequence shown here is derived from an EMBL/GenBank/DDBJ whole genome shotgun (WGS) entry which is preliminary data.</text>
</comment>
<evidence type="ECO:0000256" key="1">
    <source>
        <dbReference type="SAM" id="Phobius"/>
    </source>
</evidence>
<gene>
    <name evidence="2" type="ORF">FXF47_02965</name>
</gene>
<feature type="transmembrane region" description="Helical" evidence="1">
    <location>
        <begin position="6"/>
        <end position="25"/>
    </location>
</feature>
<feature type="transmembrane region" description="Helical" evidence="1">
    <location>
        <begin position="37"/>
        <end position="56"/>
    </location>
</feature>